<dbReference type="RefSeq" id="WP_151105807.1">
    <property type="nucleotide sequence ID" value="NZ_WAEM01000001.1"/>
</dbReference>
<dbReference type="PANTHER" id="PTHR42830">
    <property type="entry name" value="OSMOTICALLY INDUCIBLE FAMILY PROTEIN"/>
    <property type="match status" value="1"/>
</dbReference>
<dbReference type="Pfam" id="PF02566">
    <property type="entry name" value="OsmC"/>
    <property type="match status" value="1"/>
</dbReference>
<dbReference type="OrthoDB" id="9795405at2"/>
<proteinExistence type="predicted"/>
<dbReference type="Proteomes" id="UP000490922">
    <property type="component" value="Unassembled WGS sequence"/>
</dbReference>
<dbReference type="InterPro" id="IPR036102">
    <property type="entry name" value="OsmC/Ohrsf"/>
</dbReference>
<dbReference type="InterPro" id="IPR015946">
    <property type="entry name" value="KH_dom-like_a/b"/>
</dbReference>
<dbReference type="EMBL" id="WAEM01000001">
    <property type="protein sequence ID" value="KAB1157613.1"/>
    <property type="molecule type" value="Genomic_DNA"/>
</dbReference>
<keyword evidence="2" id="KW-1185">Reference proteome</keyword>
<dbReference type="InterPro" id="IPR052707">
    <property type="entry name" value="OsmC_Ohr_Peroxiredoxin"/>
</dbReference>
<dbReference type="PANTHER" id="PTHR42830:SF2">
    <property type="entry name" value="OSMC_OHR FAMILY PROTEIN"/>
    <property type="match status" value="1"/>
</dbReference>
<comment type="caution">
    <text evidence="1">The sequence shown here is derived from an EMBL/GenBank/DDBJ whole genome shotgun (WGS) entry which is preliminary data.</text>
</comment>
<evidence type="ECO:0000313" key="2">
    <source>
        <dbReference type="Proteomes" id="UP000490922"/>
    </source>
</evidence>
<organism evidence="1 2">
    <name type="scientific">Flavobacterium luteum</name>
    <dbReference type="NCBI Taxonomy" id="2026654"/>
    <lineage>
        <taxon>Bacteria</taxon>
        <taxon>Pseudomonadati</taxon>
        <taxon>Bacteroidota</taxon>
        <taxon>Flavobacteriia</taxon>
        <taxon>Flavobacteriales</taxon>
        <taxon>Flavobacteriaceae</taxon>
        <taxon>Flavobacterium</taxon>
    </lineage>
</organism>
<sequence>MRNPYTYQVQLTWLESRKGLLQSDVLDATIEVATPPEFAKGIIGVWSPEHLFVAAVSSCVMTTFLALAEKSRLKFIHFKCNAIGIIEKKEDKLMVTKITVSPILTIANKGDFLKGIKVLEITEKSCIISNSIKSELIFFQQVKVEDASDNK</sequence>
<evidence type="ECO:0000313" key="1">
    <source>
        <dbReference type="EMBL" id="KAB1157613.1"/>
    </source>
</evidence>
<accession>A0A7J5AJE3</accession>
<dbReference type="AlphaFoldDB" id="A0A7J5AJE3"/>
<dbReference type="Gene3D" id="3.30.300.20">
    <property type="match status" value="1"/>
</dbReference>
<reference evidence="1 2" key="1">
    <citation type="submission" date="2019-09" db="EMBL/GenBank/DDBJ databases">
        <title>Flavobacterium sp. nov., isolated from glacier ice.</title>
        <authorList>
            <person name="Liu Q."/>
        </authorList>
    </citation>
    <scope>NUCLEOTIDE SEQUENCE [LARGE SCALE GENOMIC DNA]</scope>
    <source>
        <strain evidence="1 2">NBRC 112527</strain>
    </source>
</reference>
<name>A0A7J5AJE3_9FLAO</name>
<dbReference type="SUPFAM" id="SSF82784">
    <property type="entry name" value="OsmC-like"/>
    <property type="match status" value="1"/>
</dbReference>
<protein>
    <submittedName>
        <fullName evidence="1">OsmC family peroxiredoxin</fullName>
    </submittedName>
</protein>
<dbReference type="InterPro" id="IPR003718">
    <property type="entry name" value="OsmC/Ohr_fam"/>
</dbReference>
<gene>
    <name evidence="1" type="ORF">F6464_00590</name>
</gene>